<dbReference type="Gene3D" id="1.10.150.260">
    <property type="entry name" value="YozE SAM-like"/>
    <property type="match status" value="1"/>
</dbReference>
<keyword evidence="4" id="KW-1185">Reference proteome</keyword>
<dbReference type="Proteomes" id="UP000239663">
    <property type="component" value="Unassembled WGS sequence"/>
</dbReference>
<dbReference type="EMBL" id="PKOZ01000001">
    <property type="protein sequence ID" value="PQD97014.1"/>
    <property type="molecule type" value="Genomic_DNA"/>
</dbReference>
<sequence length="73" mass="8742">MKSFYQFLMTYRNALKKTEMSLFAENVFYDHGFPKNSSDYHEISDYLEMNGDYILDMSLFDEAWNAYLQNIGK</sequence>
<dbReference type="InterPro" id="IPR023089">
    <property type="entry name" value="YozE_SAM-like"/>
</dbReference>
<dbReference type="HAMAP" id="MF_01538">
    <property type="entry name" value="UPF0346"/>
    <property type="match status" value="1"/>
</dbReference>
<organism evidence="3 4">
    <name type="scientific">Pradoshia eiseniae</name>
    <dbReference type="NCBI Taxonomy" id="2064768"/>
    <lineage>
        <taxon>Bacteria</taxon>
        <taxon>Bacillati</taxon>
        <taxon>Bacillota</taxon>
        <taxon>Bacilli</taxon>
        <taxon>Bacillales</taxon>
        <taxon>Bacillaceae</taxon>
        <taxon>Pradoshia</taxon>
    </lineage>
</organism>
<dbReference type="InterPro" id="IPR036806">
    <property type="entry name" value="YozE_SAM-like_sf"/>
</dbReference>
<reference evidence="3 4" key="1">
    <citation type="submission" date="2017-12" db="EMBL/GenBank/DDBJ databases">
        <title>Taxonomic description and draft genome of Pradoshia cofamensis Gen. nov., sp. nov., a thermotolerant bacillale isolated from anterior gut of earthworm Eisenia fetida.</title>
        <authorList>
            <person name="Saha T."/>
            <person name="Chakraborty R."/>
        </authorList>
    </citation>
    <scope>NUCLEOTIDE SEQUENCE [LARGE SCALE GENOMIC DNA]</scope>
    <source>
        <strain evidence="3 4">EAG3</strain>
    </source>
</reference>
<protein>
    <recommendedName>
        <fullName evidence="1">UPF0346 protein CYL18_03830</fullName>
    </recommendedName>
</protein>
<proteinExistence type="inferred from homology"/>
<name>A0A2S7N4Q3_9BACI</name>
<dbReference type="Pfam" id="PF06855">
    <property type="entry name" value="YozE_SAM_like"/>
    <property type="match status" value="1"/>
</dbReference>
<accession>A0A2S7N4Q3</accession>
<feature type="domain" description="YozE SAM-like" evidence="2">
    <location>
        <begin position="3"/>
        <end position="69"/>
    </location>
</feature>
<evidence type="ECO:0000256" key="1">
    <source>
        <dbReference type="HAMAP-Rule" id="MF_01538"/>
    </source>
</evidence>
<dbReference type="InterPro" id="IPR010673">
    <property type="entry name" value="UPF0346"/>
</dbReference>
<comment type="caution">
    <text evidence="3">The sequence shown here is derived from an EMBL/GenBank/DDBJ whole genome shotgun (WGS) entry which is preliminary data.</text>
</comment>
<dbReference type="AlphaFoldDB" id="A0A2S7N4Q3"/>
<evidence type="ECO:0000259" key="2">
    <source>
        <dbReference type="Pfam" id="PF06855"/>
    </source>
</evidence>
<evidence type="ECO:0000313" key="3">
    <source>
        <dbReference type="EMBL" id="PQD97014.1"/>
    </source>
</evidence>
<comment type="similarity">
    <text evidence="1">Belongs to the UPF0346 family.</text>
</comment>
<dbReference type="RefSeq" id="WP_104848109.1">
    <property type="nucleotide sequence ID" value="NZ_PKOZ01000001.1"/>
</dbReference>
<dbReference type="NCBIfam" id="NF010193">
    <property type="entry name" value="PRK13672.1"/>
    <property type="match status" value="1"/>
</dbReference>
<gene>
    <name evidence="3" type="ORF">CYL18_03830</name>
</gene>
<dbReference type="PIRSF" id="PIRSF037262">
    <property type="entry name" value="UCP037262"/>
    <property type="match status" value="1"/>
</dbReference>
<dbReference type="OrthoDB" id="2242851at2"/>
<dbReference type="SUPFAM" id="SSF140652">
    <property type="entry name" value="YozE-like"/>
    <property type="match status" value="1"/>
</dbReference>
<evidence type="ECO:0000313" key="4">
    <source>
        <dbReference type="Proteomes" id="UP000239663"/>
    </source>
</evidence>